<accession>A0A419VWS5</accession>
<dbReference type="RefSeq" id="WP_120274709.1">
    <property type="nucleotide sequence ID" value="NZ_RAPN01000003.1"/>
</dbReference>
<reference evidence="1 2" key="1">
    <citation type="submission" date="2018-09" db="EMBL/GenBank/DDBJ databases">
        <title>Genomic Encyclopedia of Archaeal and Bacterial Type Strains, Phase II (KMG-II): from individual species to whole genera.</title>
        <authorList>
            <person name="Goeker M."/>
        </authorList>
    </citation>
    <scope>NUCLEOTIDE SEQUENCE [LARGE SCALE GENOMIC DNA]</scope>
    <source>
        <strain evidence="1 2">DSM 27148</strain>
    </source>
</reference>
<dbReference type="InterPro" id="IPR026444">
    <property type="entry name" value="Secre_tail"/>
</dbReference>
<dbReference type="NCBIfam" id="TIGR04183">
    <property type="entry name" value="Por_Secre_tail"/>
    <property type="match status" value="1"/>
</dbReference>
<evidence type="ECO:0000313" key="2">
    <source>
        <dbReference type="Proteomes" id="UP000283387"/>
    </source>
</evidence>
<dbReference type="InterPro" id="IPR025667">
    <property type="entry name" value="SprB_repeat"/>
</dbReference>
<sequence length="609" mass="63909">YVCYEDNEVTLTATPSGGSGSYSYLWSTGATTASISVSPTSDTNYSVTVTDTGFSPTNGVACSATDDVDVIVNPAISVDAGTDVYVCYEDNEVTLTATPSGGSGSYSYLWSTGATTASITVSPTSDTNYSVTVTDTGFSPTNGVACSATDDVDVIVNPAISVDAGTDVYVCYEDNEVTLTATPSGGSGSYSYLWSTGATTASITVSPTSDTNYSVTVTDTGFSPTAGVACSATDDVDVIVNPPISCSTKVLASAECEGPNGSAEVTPSGGTPGYTYLWDNGETTAVATALTPGLHEVEVWDSKNCPTSCEVTIPNLPCDHIFPTQTTCCHYRTESATQLYNVCYTPSKKKGGTVGNAVPGVFFYYTYVVAPSSSFDIRVDQGNDGALDKLFSVAQLDIKLFDEDCDKLSTVEVSVDGTDNSVAHMSVSGATAGVKYVLGVKYDVKSIIGASYTSPAPTSSYWFKTYIDDGSNPEYYEVGSTGMIDAVPNCTDNTPLPGNCSLAQASTLDASQTFTTLSLKSATTITAYPNPFSDNITFEFTANQDGKATIEMFNMFGQKVATVLKQLVTEGEFVKVTYAPEGIVSGTYIYRFILGDTVLNGELIYQEQK</sequence>
<evidence type="ECO:0000313" key="1">
    <source>
        <dbReference type="EMBL" id="RKD87677.1"/>
    </source>
</evidence>
<dbReference type="OrthoDB" id="9809277at2"/>
<dbReference type="EMBL" id="RAPN01000003">
    <property type="protein sequence ID" value="RKD87677.1"/>
    <property type="molecule type" value="Genomic_DNA"/>
</dbReference>
<dbReference type="Proteomes" id="UP000283387">
    <property type="component" value="Unassembled WGS sequence"/>
</dbReference>
<keyword evidence="2" id="KW-1185">Reference proteome</keyword>
<gene>
    <name evidence="1" type="ORF">BC643_3683</name>
</gene>
<comment type="caution">
    <text evidence="1">The sequence shown here is derived from an EMBL/GenBank/DDBJ whole genome shotgun (WGS) entry which is preliminary data.</text>
</comment>
<name>A0A419VWS5_9BACT</name>
<organism evidence="1 2">
    <name type="scientific">Mangrovibacterium diazotrophicum</name>
    <dbReference type="NCBI Taxonomy" id="1261403"/>
    <lineage>
        <taxon>Bacteria</taxon>
        <taxon>Pseudomonadati</taxon>
        <taxon>Bacteroidota</taxon>
        <taxon>Bacteroidia</taxon>
        <taxon>Marinilabiliales</taxon>
        <taxon>Prolixibacteraceae</taxon>
        <taxon>Mangrovibacterium</taxon>
    </lineage>
</organism>
<dbReference type="AlphaFoldDB" id="A0A419VWS5"/>
<protein>
    <submittedName>
        <fullName evidence="1">Putative secreted protein (Por secretion system target)</fullName>
    </submittedName>
</protein>
<feature type="non-terminal residue" evidence="1">
    <location>
        <position position="1"/>
    </location>
</feature>
<dbReference type="Pfam" id="PF13573">
    <property type="entry name" value="SprB"/>
    <property type="match status" value="4"/>
</dbReference>
<dbReference type="Gene3D" id="2.60.40.740">
    <property type="match status" value="1"/>
</dbReference>
<proteinExistence type="predicted"/>